<keyword evidence="4" id="KW-1185">Reference proteome</keyword>
<dbReference type="NCBIfam" id="TIGR03008">
    <property type="entry name" value="pepcterm_CAAX"/>
    <property type="match status" value="1"/>
</dbReference>
<feature type="transmembrane region" description="Helical" evidence="1">
    <location>
        <begin position="203"/>
        <end position="226"/>
    </location>
</feature>
<protein>
    <submittedName>
        <fullName evidence="3">CAAX prenyl protease-related protein</fullName>
    </submittedName>
</protein>
<keyword evidence="1" id="KW-1133">Transmembrane helix</keyword>
<reference evidence="3 4" key="1">
    <citation type="submission" date="2021-02" db="EMBL/GenBank/DDBJ databases">
        <title>Activity-based single-cell genomes from oceanic crustal fluid captures similar information to metagenomic and metatranscriptomic surveys with orders of magnitude less sampling.</title>
        <authorList>
            <person name="D'Angelo T.S."/>
            <person name="Orcutt B.N."/>
        </authorList>
    </citation>
    <scope>NUCLEOTIDE SEQUENCE [LARGE SCALE GENOMIC DNA]</scope>
    <source>
        <strain evidence="3">AH-315-G02</strain>
    </source>
</reference>
<evidence type="ECO:0000313" key="4">
    <source>
        <dbReference type="Proteomes" id="UP000717534"/>
    </source>
</evidence>
<keyword evidence="3" id="KW-0378">Hydrolase</keyword>
<proteinExistence type="predicted"/>
<dbReference type="GO" id="GO:0008233">
    <property type="term" value="F:peptidase activity"/>
    <property type="evidence" value="ECO:0007669"/>
    <property type="project" value="UniProtKB-KW"/>
</dbReference>
<dbReference type="Proteomes" id="UP000717534">
    <property type="component" value="Unassembled WGS sequence"/>
</dbReference>
<evidence type="ECO:0000313" key="3">
    <source>
        <dbReference type="EMBL" id="MBN4068769.1"/>
    </source>
</evidence>
<feature type="transmembrane region" description="Helical" evidence="1">
    <location>
        <begin position="156"/>
        <end position="174"/>
    </location>
</feature>
<name>A0ABS3AUK4_9BACT</name>
<dbReference type="Pfam" id="PF02517">
    <property type="entry name" value="Rce1-like"/>
    <property type="match status" value="1"/>
</dbReference>
<accession>A0ABS3AUK4</accession>
<dbReference type="GO" id="GO:0006508">
    <property type="term" value="P:proteolysis"/>
    <property type="evidence" value="ECO:0007669"/>
    <property type="project" value="UniProtKB-KW"/>
</dbReference>
<feature type="transmembrane region" description="Helical" evidence="1">
    <location>
        <begin position="16"/>
        <end position="33"/>
    </location>
</feature>
<dbReference type="InterPro" id="IPR014346">
    <property type="entry name" value="Prenyl_protease-related"/>
</dbReference>
<feature type="transmembrane region" description="Helical" evidence="1">
    <location>
        <begin position="111"/>
        <end position="135"/>
    </location>
</feature>
<feature type="transmembrane region" description="Helical" evidence="1">
    <location>
        <begin position="39"/>
        <end position="58"/>
    </location>
</feature>
<feature type="transmembrane region" description="Helical" evidence="1">
    <location>
        <begin position="180"/>
        <end position="196"/>
    </location>
</feature>
<keyword evidence="1" id="KW-0472">Membrane</keyword>
<keyword evidence="1" id="KW-0812">Transmembrane</keyword>
<evidence type="ECO:0000256" key="1">
    <source>
        <dbReference type="SAM" id="Phobius"/>
    </source>
</evidence>
<evidence type="ECO:0000259" key="2">
    <source>
        <dbReference type="Pfam" id="PF02517"/>
    </source>
</evidence>
<feature type="transmembrane region" description="Helical" evidence="1">
    <location>
        <begin position="70"/>
        <end position="91"/>
    </location>
</feature>
<sequence length="227" mass="25336">MNTQQKILNNLLEKPWLPYVAPFGLFLLLTEPARYFPSLVPFLYVAKTVLVAALLWFWRSRYAEDLSEGLSFSEFVVATLCGLLVLVLWIAPEGIFYQFETGAGFDPYAMTASNGAAIGLIAVRLIGASLVVPIMEELFWRSFLMRYLIDVNFRSVAMGAFTWLSFLGVAVLFGTVHHRIVLGVIAGLIYGLLLVYQKKLRGVVLAHGVTNFGLGVYVIVTGNWAFW</sequence>
<keyword evidence="3" id="KW-0645">Protease</keyword>
<organism evidence="3 4">
    <name type="scientific">Desulfotalea psychrophila</name>
    <dbReference type="NCBI Taxonomy" id="84980"/>
    <lineage>
        <taxon>Bacteria</taxon>
        <taxon>Pseudomonadati</taxon>
        <taxon>Thermodesulfobacteriota</taxon>
        <taxon>Desulfobulbia</taxon>
        <taxon>Desulfobulbales</taxon>
        <taxon>Desulfocapsaceae</taxon>
        <taxon>Desulfotalea</taxon>
    </lineage>
</organism>
<dbReference type="EMBL" id="JAFITO010000050">
    <property type="protein sequence ID" value="MBN4068769.1"/>
    <property type="molecule type" value="Genomic_DNA"/>
</dbReference>
<feature type="domain" description="CAAX prenyl protease 2/Lysostaphin resistance protein A-like" evidence="2">
    <location>
        <begin position="122"/>
        <end position="212"/>
    </location>
</feature>
<dbReference type="InterPro" id="IPR003675">
    <property type="entry name" value="Rce1/LyrA-like_dom"/>
</dbReference>
<comment type="caution">
    <text evidence="3">The sequence shown here is derived from an EMBL/GenBank/DDBJ whole genome shotgun (WGS) entry which is preliminary data.</text>
</comment>
<gene>
    <name evidence="3" type="ORF">JYU06_04550</name>
</gene>